<organism evidence="2 3">
    <name type="scientific">Dechloromonas agitata</name>
    <dbReference type="NCBI Taxonomy" id="73030"/>
    <lineage>
        <taxon>Bacteria</taxon>
        <taxon>Pseudomonadati</taxon>
        <taxon>Pseudomonadota</taxon>
        <taxon>Betaproteobacteria</taxon>
        <taxon>Rhodocyclales</taxon>
        <taxon>Azonexaceae</taxon>
        <taxon>Dechloromonas</taxon>
    </lineage>
</organism>
<evidence type="ECO:0000313" key="2">
    <source>
        <dbReference type="EMBL" id="MBF1165599.1"/>
    </source>
</evidence>
<proteinExistence type="predicted"/>
<name>A0A930FZP3_9RHOO</name>
<gene>
    <name evidence="2" type="ORF">HXL68_11225</name>
</gene>
<reference evidence="2" key="1">
    <citation type="submission" date="2020-04" db="EMBL/GenBank/DDBJ databases">
        <title>Deep metagenomics examines the oral microbiome during advanced dental caries in children, revealing novel taxa and co-occurrences with host molecules.</title>
        <authorList>
            <person name="Baker J.L."/>
            <person name="Morton J.T."/>
            <person name="Dinis M."/>
            <person name="Alvarez R."/>
            <person name="Tran N.C."/>
            <person name="Knight R."/>
            <person name="Edlund A."/>
        </authorList>
    </citation>
    <scope>NUCLEOTIDE SEQUENCE</scope>
    <source>
        <strain evidence="2">JCVI_32_bin.24</strain>
    </source>
</reference>
<dbReference type="EMBL" id="JABZMI010000238">
    <property type="protein sequence ID" value="MBF1165599.1"/>
    <property type="molecule type" value="Genomic_DNA"/>
</dbReference>
<sequence length="56" mass="5622">MKFLIAGLLLAGAFLLWQRWRRSAGDRHGGDPLGCDGDSDACGGDTGDGGGDGGGD</sequence>
<feature type="compositionally biased region" description="Gly residues" evidence="1">
    <location>
        <begin position="44"/>
        <end position="56"/>
    </location>
</feature>
<evidence type="ECO:0000256" key="1">
    <source>
        <dbReference type="SAM" id="MobiDB-lite"/>
    </source>
</evidence>
<evidence type="ECO:0000313" key="3">
    <source>
        <dbReference type="Proteomes" id="UP000718593"/>
    </source>
</evidence>
<protein>
    <submittedName>
        <fullName evidence="2">Uncharacterized protein</fullName>
    </submittedName>
</protein>
<dbReference type="AlphaFoldDB" id="A0A930FZP3"/>
<feature type="region of interest" description="Disordered" evidence="1">
    <location>
        <begin position="24"/>
        <end position="56"/>
    </location>
</feature>
<dbReference type="Proteomes" id="UP000718593">
    <property type="component" value="Unassembled WGS sequence"/>
</dbReference>
<comment type="caution">
    <text evidence="2">The sequence shown here is derived from an EMBL/GenBank/DDBJ whole genome shotgun (WGS) entry which is preliminary data.</text>
</comment>
<accession>A0A930FZP3</accession>
<feature type="compositionally biased region" description="Low complexity" evidence="1">
    <location>
        <begin position="34"/>
        <end position="43"/>
    </location>
</feature>